<comment type="similarity">
    <text evidence="1">Belongs to the tRNA-intron endonuclease family.</text>
</comment>
<dbReference type="CDD" id="cd22363">
    <property type="entry name" value="tRNA-intron_lyase_C"/>
    <property type="match status" value="1"/>
</dbReference>
<dbReference type="GO" id="GO:0003676">
    <property type="term" value="F:nucleic acid binding"/>
    <property type="evidence" value="ECO:0007669"/>
    <property type="project" value="InterPro"/>
</dbReference>
<dbReference type="GO" id="GO:0000213">
    <property type="term" value="F:tRNA-intron lyase activity"/>
    <property type="evidence" value="ECO:0007669"/>
    <property type="project" value="UniProtKB-EC"/>
</dbReference>
<evidence type="ECO:0000313" key="5">
    <source>
        <dbReference type="EMBL" id="KAJ8901292.1"/>
    </source>
</evidence>
<dbReference type="Proteomes" id="UP001157974">
    <property type="component" value="Unassembled WGS sequence"/>
</dbReference>
<dbReference type="InterPro" id="IPR006676">
    <property type="entry name" value="tRNA_splic"/>
</dbReference>
<feature type="domain" description="tRNA intron endonuclease catalytic" evidence="4">
    <location>
        <begin position="122"/>
        <end position="206"/>
    </location>
</feature>
<evidence type="ECO:0000256" key="3">
    <source>
        <dbReference type="ARBA" id="ARBA00034031"/>
    </source>
</evidence>
<dbReference type="Gene3D" id="3.40.1350.10">
    <property type="match status" value="1"/>
</dbReference>
<evidence type="ECO:0000256" key="2">
    <source>
        <dbReference type="ARBA" id="ARBA00012573"/>
    </source>
</evidence>
<protein>
    <recommendedName>
        <fullName evidence="2">tRNA-intron lyase</fullName>
        <ecNumber evidence="2">4.6.1.16</ecNumber>
    </recommendedName>
</protein>
<dbReference type="PANTHER" id="PTHR21227:SF0">
    <property type="entry name" value="TRNA-SPLICING ENDONUCLEASE SUBUNIT SEN2"/>
    <property type="match status" value="1"/>
</dbReference>
<dbReference type="EC" id="4.6.1.16" evidence="2"/>
<dbReference type="GO" id="GO:0005737">
    <property type="term" value="C:cytoplasm"/>
    <property type="evidence" value="ECO:0007669"/>
    <property type="project" value="TreeGrafter"/>
</dbReference>
<comment type="caution">
    <text evidence="5">The sequence shown here is derived from an EMBL/GenBank/DDBJ whole genome shotgun (WGS) entry which is preliminary data.</text>
</comment>
<dbReference type="InterPro" id="IPR006677">
    <property type="entry name" value="tRNA_intron_Endonuc_cat-like"/>
</dbReference>
<dbReference type="InterPro" id="IPR036167">
    <property type="entry name" value="tRNA_intron_Endo_cat-like_sf"/>
</dbReference>
<evidence type="ECO:0000259" key="4">
    <source>
        <dbReference type="Pfam" id="PF01974"/>
    </source>
</evidence>
<evidence type="ECO:0000313" key="6">
    <source>
        <dbReference type="Proteomes" id="UP001157974"/>
    </source>
</evidence>
<dbReference type="AlphaFoldDB" id="A0AAV8UIX5"/>
<comment type="catalytic activity">
    <reaction evidence="3">
        <text>pretRNA = a 3'-half-tRNA molecule with a 5'-OH end + a 5'-half-tRNA molecule with a 2',3'-cyclic phosphate end + an intron with a 2',3'-cyclic phosphate and a 5'-hydroxyl terminus.</text>
        <dbReference type="EC" id="4.6.1.16"/>
    </reaction>
</comment>
<keyword evidence="6" id="KW-1185">Reference proteome</keyword>
<dbReference type="GO" id="GO:0006388">
    <property type="term" value="P:tRNA splicing, via endonucleolytic cleavage and ligation"/>
    <property type="evidence" value="ECO:0007669"/>
    <property type="project" value="InterPro"/>
</dbReference>
<proteinExistence type="inferred from homology"/>
<dbReference type="PANTHER" id="PTHR21227">
    <property type="entry name" value="TRNA-SPLICING ENDONUCLEASE SUBUNIT SEN2"/>
    <property type="match status" value="1"/>
</dbReference>
<evidence type="ECO:0000256" key="1">
    <source>
        <dbReference type="ARBA" id="ARBA00008078"/>
    </source>
</evidence>
<name>A0AAV8UIX5_9RHOD</name>
<dbReference type="SUPFAM" id="SSF53032">
    <property type="entry name" value="tRNA-intron endonuclease catalytic domain-like"/>
    <property type="match status" value="1"/>
</dbReference>
<dbReference type="Pfam" id="PF01974">
    <property type="entry name" value="tRNA_int_endo"/>
    <property type="match status" value="1"/>
</dbReference>
<sequence length="234" mass="25608">MEPEDEARLKGVVVGRSVWIDDGGRSDISVVDVLGVGKGNLSRGVPTFGTDSRDEDAPMLGKFERGQREGDSLLEHVQLSLWEAYYLAVNREMLTLSRGDDHLSADAAWSEFKDADPDLPYKYSVYAWFRERGVVARSGLKLGVEFALYEESSIVQGHRHAFALAVVCGLPSQLIAGDTQPNWSRIHSAMRVAHSVEKKLILVQVSGSSSETSTSAESLNTLAIHTIVLSKCAM</sequence>
<organism evidence="5 6">
    <name type="scientific">Rhodosorus marinus</name>
    <dbReference type="NCBI Taxonomy" id="101924"/>
    <lineage>
        <taxon>Eukaryota</taxon>
        <taxon>Rhodophyta</taxon>
        <taxon>Stylonematophyceae</taxon>
        <taxon>Stylonematales</taxon>
        <taxon>Stylonemataceae</taxon>
        <taxon>Rhodosorus</taxon>
    </lineage>
</organism>
<reference evidence="5 6" key="1">
    <citation type="journal article" date="2023" name="Nat. Commun.">
        <title>Origin of minicircular mitochondrial genomes in red algae.</title>
        <authorList>
            <person name="Lee Y."/>
            <person name="Cho C.H."/>
            <person name="Lee Y.M."/>
            <person name="Park S.I."/>
            <person name="Yang J.H."/>
            <person name="West J.A."/>
            <person name="Bhattacharya D."/>
            <person name="Yoon H.S."/>
        </authorList>
    </citation>
    <scope>NUCLEOTIDE SEQUENCE [LARGE SCALE GENOMIC DNA]</scope>
    <source>
        <strain evidence="5 6">CCMP1338</strain>
        <tissue evidence="5">Whole cell</tissue>
    </source>
</reference>
<dbReference type="EMBL" id="JAMWBK010000011">
    <property type="protein sequence ID" value="KAJ8901292.1"/>
    <property type="molecule type" value="Genomic_DNA"/>
</dbReference>
<dbReference type="GO" id="GO:0005634">
    <property type="term" value="C:nucleus"/>
    <property type="evidence" value="ECO:0007669"/>
    <property type="project" value="UniProtKB-ARBA"/>
</dbReference>
<gene>
    <name evidence="5" type="ORF">NDN08_007141</name>
</gene>
<dbReference type="InterPro" id="IPR011856">
    <property type="entry name" value="tRNA_endonuc-like_dom_sf"/>
</dbReference>
<accession>A0AAV8UIX5</accession>